<dbReference type="Proteomes" id="UP001159363">
    <property type="component" value="Chromosome 9"/>
</dbReference>
<evidence type="ECO:0000313" key="3">
    <source>
        <dbReference type="Proteomes" id="UP001159363"/>
    </source>
</evidence>
<proteinExistence type="predicted"/>
<accession>A0ABQ9GNG5</accession>
<reference evidence="2 3" key="1">
    <citation type="submission" date="2023-02" db="EMBL/GenBank/DDBJ databases">
        <title>LHISI_Scaffold_Assembly.</title>
        <authorList>
            <person name="Stuart O.P."/>
            <person name="Cleave R."/>
            <person name="Magrath M.J.L."/>
            <person name="Mikheyev A.S."/>
        </authorList>
    </citation>
    <scope>NUCLEOTIDE SEQUENCE [LARGE SCALE GENOMIC DNA]</scope>
    <source>
        <strain evidence="2">Daus_M_001</strain>
        <tissue evidence="2">Leg muscle</tissue>
    </source>
</reference>
<keyword evidence="3" id="KW-1185">Reference proteome</keyword>
<protein>
    <submittedName>
        <fullName evidence="2">Uncharacterized protein</fullName>
    </submittedName>
</protein>
<gene>
    <name evidence="2" type="ORF">PR048_024374</name>
</gene>
<dbReference type="EMBL" id="JARBHB010000010">
    <property type="protein sequence ID" value="KAJ8873556.1"/>
    <property type="molecule type" value="Genomic_DNA"/>
</dbReference>
<evidence type="ECO:0000256" key="1">
    <source>
        <dbReference type="SAM" id="MobiDB-lite"/>
    </source>
</evidence>
<dbReference type="Pfam" id="PF14223">
    <property type="entry name" value="Retrotran_gag_2"/>
    <property type="match status" value="1"/>
</dbReference>
<evidence type="ECO:0000313" key="2">
    <source>
        <dbReference type="EMBL" id="KAJ8873556.1"/>
    </source>
</evidence>
<name>A0ABQ9GNG5_9NEOP</name>
<feature type="compositionally biased region" description="Polar residues" evidence="1">
    <location>
        <begin position="20"/>
        <end position="38"/>
    </location>
</feature>
<feature type="region of interest" description="Disordered" evidence="1">
    <location>
        <begin position="15"/>
        <end position="41"/>
    </location>
</feature>
<organism evidence="2 3">
    <name type="scientific">Dryococelus australis</name>
    <dbReference type="NCBI Taxonomy" id="614101"/>
    <lineage>
        <taxon>Eukaryota</taxon>
        <taxon>Metazoa</taxon>
        <taxon>Ecdysozoa</taxon>
        <taxon>Arthropoda</taxon>
        <taxon>Hexapoda</taxon>
        <taxon>Insecta</taxon>
        <taxon>Pterygota</taxon>
        <taxon>Neoptera</taxon>
        <taxon>Polyneoptera</taxon>
        <taxon>Phasmatodea</taxon>
        <taxon>Verophasmatodea</taxon>
        <taxon>Anareolatae</taxon>
        <taxon>Phasmatidae</taxon>
        <taxon>Eurycanthinae</taxon>
        <taxon>Dryococelus</taxon>
    </lineage>
</organism>
<sequence length="217" mass="24271">MYLVKLTLWFGPPPPPVKITQPNGHKSPSSNVGGTATQPGKPLSHIFLSQGEPWIASQEGIQHPHLAGFILFNAHFNWSGEVLTALNDKVLRAHEDGTKWIWSSNGMQSKRKREIAEKTCRPSSIGQNNSHDPTGNQTRVALPHCLNHVRSSKTTREAWQKLKNPYGDKGLTQRLGLLWRLYGVQLEGYQNMEEYGTEIMSLAQQFDGKVVEQSGVH</sequence>
<comment type="caution">
    <text evidence="2">The sequence shown here is derived from an EMBL/GenBank/DDBJ whole genome shotgun (WGS) entry which is preliminary data.</text>
</comment>